<reference evidence="16 17" key="1">
    <citation type="submission" date="2019-08" db="EMBL/GenBank/DDBJ databases">
        <title>The genome of the soybean aphid Biotype 1, its phylome, world population structure and adaptation to the North American continent.</title>
        <authorList>
            <person name="Giordano R."/>
            <person name="Donthu R.K."/>
            <person name="Hernandez A.G."/>
            <person name="Wright C.L."/>
            <person name="Zimin A.V."/>
        </authorList>
    </citation>
    <scope>NUCLEOTIDE SEQUENCE [LARGE SCALE GENOMIC DNA]</scope>
    <source>
        <tissue evidence="16">Whole aphids</tissue>
    </source>
</reference>
<comment type="similarity">
    <text evidence="3">Belongs to the MNS1 family.</text>
</comment>
<evidence type="ECO:0000313" key="16">
    <source>
        <dbReference type="EMBL" id="KAE9541216.1"/>
    </source>
</evidence>
<comment type="caution">
    <text evidence="16">The sequence shown here is derived from an EMBL/GenBank/DDBJ whole genome shotgun (WGS) entry which is preliminary data.</text>
</comment>
<sequence length="454" mass="53983">MNEHQKTELSSIAAQKKIANQIANDVRCIDMCKMRKNASNVSLYRRMHLESEEEELFTNIQKAKEAQARQIAELEQEQKLAEVIADLKRKEIVEIKNNQLLQNNSHELRHIEKQLRTAYAKKDLLCQIKEKEALKKEEKVRVYYDDLKMIESRNYENKEERKLQTRQNELKLDYKKAITEQMQENAAEKRRLSSLKNDPFVFYAATGSSEVHKNKITNSGSQKELELLKKVENELKEIEIKESDNREKRIEEYLIEISKRDKQQEELKNQKKTENDKIYKCLVDNLTSLTSNTLKNREMQINLVMEQQRNAAWSAEKKEKELKNIQRDNMLKQNEMQLYIKKDKEKAEKEKDSALVKTLLQNFQTFNEVEEKKNAERRQIMLNYGKELKISIDQKADLRQNQKKVMMNEFSEAVKSEELRMAEMNKEQTTIVKQHMENLEGFFPPTTRNQYHVK</sequence>
<keyword evidence="11" id="KW-0469">Meiosis</keyword>
<evidence type="ECO:0000256" key="13">
    <source>
        <dbReference type="ARBA" id="ARBA00046114"/>
    </source>
</evidence>
<dbReference type="GO" id="GO:0044782">
    <property type="term" value="P:cilium organization"/>
    <property type="evidence" value="ECO:0007669"/>
    <property type="project" value="TreeGrafter"/>
</dbReference>
<accession>A0A6G0TY74</accession>
<dbReference type="EMBL" id="VYZN01000013">
    <property type="protein sequence ID" value="KAE9541216.1"/>
    <property type="molecule type" value="Genomic_DNA"/>
</dbReference>
<evidence type="ECO:0000256" key="9">
    <source>
        <dbReference type="ARBA" id="ARBA00023212"/>
    </source>
</evidence>
<dbReference type="InterPro" id="IPR026504">
    <property type="entry name" value="MNS1"/>
</dbReference>
<feature type="coiled-coil region" evidence="14">
    <location>
        <begin position="178"/>
        <end position="275"/>
    </location>
</feature>
<evidence type="ECO:0000259" key="15">
    <source>
        <dbReference type="Pfam" id="PF13868"/>
    </source>
</evidence>
<keyword evidence="8" id="KW-0969">Cilium</keyword>
<feature type="domain" description="Trichohyalin-plectin-homology" evidence="15">
    <location>
        <begin position="221"/>
        <end position="444"/>
    </location>
</feature>
<evidence type="ECO:0000256" key="4">
    <source>
        <dbReference type="ARBA" id="ARBA00014813"/>
    </source>
</evidence>
<evidence type="ECO:0000256" key="11">
    <source>
        <dbReference type="ARBA" id="ARBA00023254"/>
    </source>
</evidence>
<feature type="coiled-coil region" evidence="14">
    <location>
        <begin position="46"/>
        <end position="84"/>
    </location>
</feature>
<evidence type="ECO:0000256" key="2">
    <source>
        <dbReference type="ARBA" id="ARBA00004611"/>
    </source>
</evidence>
<keyword evidence="12" id="KW-0966">Cell projection</keyword>
<dbReference type="PANTHER" id="PTHR19265:SF0">
    <property type="entry name" value="MEIOSIS-SPECIFIC NUCLEAR STRUCTURAL PROTEIN 1"/>
    <property type="match status" value="1"/>
</dbReference>
<dbReference type="InterPro" id="IPR043597">
    <property type="entry name" value="TPH_dom"/>
</dbReference>
<evidence type="ECO:0000256" key="12">
    <source>
        <dbReference type="ARBA" id="ARBA00023273"/>
    </source>
</evidence>
<dbReference type="GO" id="GO:0031514">
    <property type="term" value="C:motile cilium"/>
    <property type="evidence" value="ECO:0007669"/>
    <property type="project" value="TreeGrafter"/>
</dbReference>
<keyword evidence="9" id="KW-0206">Cytoskeleton</keyword>
<dbReference type="Proteomes" id="UP000475862">
    <property type="component" value="Unassembled WGS sequence"/>
</dbReference>
<evidence type="ECO:0000256" key="6">
    <source>
        <dbReference type="ARBA" id="ARBA00022846"/>
    </source>
</evidence>
<evidence type="ECO:0000256" key="3">
    <source>
        <dbReference type="ARBA" id="ARBA00009158"/>
    </source>
</evidence>
<dbReference type="GO" id="GO:0051321">
    <property type="term" value="P:meiotic cell cycle"/>
    <property type="evidence" value="ECO:0007669"/>
    <property type="project" value="UniProtKB-KW"/>
</dbReference>
<dbReference type="OrthoDB" id="197839at2759"/>
<comment type="function">
    <text evidence="13">Microtubule inner protein (MIP) part of the dynein-decorated doublet microtubules (DMTs) in cilia axoneme, which is required for motile cilia beating. May play a role in the control of meiotic division and germ cell differentiation through regulation of pairing and recombination during meiosis. Required for sperm flagella assembly. May play a role in the assembly and function of the outer dynein arm-docking complex (ODA-DC). ODA-DC mediates outer dynein arms (ODA) binding onto the axonemal doublet microtubules.</text>
</comment>
<dbReference type="PANTHER" id="PTHR19265">
    <property type="entry name" value="MEIOSIS-SPECIFIC NUCLEAR STRUCTURAL PROTEIN 1"/>
    <property type="match status" value="1"/>
</dbReference>
<protein>
    <recommendedName>
        <fullName evidence="4">Meiosis-specific nuclear structural protein 1</fullName>
    </recommendedName>
</protein>
<keyword evidence="5" id="KW-0963">Cytoplasm</keyword>
<name>A0A6G0TY74_APHGL</name>
<evidence type="ECO:0000256" key="10">
    <source>
        <dbReference type="ARBA" id="ARBA00023242"/>
    </source>
</evidence>
<keyword evidence="7 14" id="KW-0175">Coiled coil</keyword>
<organism evidence="16 17">
    <name type="scientific">Aphis glycines</name>
    <name type="common">Soybean aphid</name>
    <dbReference type="NCBI Taxonomy" id="307491"/>
    <lineage>
        <taxon>Eukaryota</taxon>
        <taxon>Metazoa</taxon>
        <taxon>Ecdysozoa</taxon>
        <taxon>Arthropoda</taxon>
        <taxon>Hexapoda</taxon>
        <taxon>Insecta</taxon>
        <taxon>Pterygota</taxon>
        <taxon>Neoptera</taxon>
        <taxon>Paraneoptera</taxon>
        <taxon>Hemiptera</taxon>
        <taxon>Sternorrhyncha</taxon>
        <taxon>Aphidomorpha</taxon>
        <taxon>Aphidoidea</taxon>
        <taxon>Aphididae</taxon>
        <taxon>Aphidini</taxon>
        <taxon>Aphis</taxon>
        <taxon>Aphis</taxon>
    </lineage>
</organism>
<evidence type="ECO:0000256" key="1">
    <source>
        <dbReference type="ARBA" id="ARBA00004123"/>
    </source>
</evidence>
<dbReference type="Pfam" id="PF13868">
    <property type="entry name" value="TPH"/>
    <property type="match status" value="2"/>
</dbReference>
<keyword evidence="6" id="KW-0282">Flagellum</keyword>
<proteinExistence type="inferred from homology"/>
<feature type="domain" description="Trichohyalin-plectin-homology" evidence="15">
    <location>
        <begin position="101"/>
        <end position="191"/>
    </location>
</feature>
<evidence type="ECO:0000256" key="5">
    <source>
        <dbReference type="ARBA" id="ARBA00022490"/>
    </source>
</evidence>
<dbReference type="AlphaFoldDB" id="A0A6G0TY74"/>
<evidence type="ECO:0000256" key="14">
    <source>
        <dbReference type="SAM" id="Coils"/>
    </source>
</evidence>
<comment type="subcellular location">
    <subcellularLocation>
        <location evidence="2">Cytoplasm</location>
        <location evidence="2">Cytoskeleton</location>
        <location evidence="2">Flagellum axoneme</location>
    </subcellularLocation>
    <subcellularLocation>
        <location evidence="1">Nucleus</location>
    </subcellularLocation>
</comment>
<gene>
    <name evidence="16" type="ORF">AGLY_004461</name>
</gene>
<keyword evidence="17" id="KW-1185">Reference proteome</keyword>
<evidence type="ECO:0000256" key="7">
    <source>
        <dbReference type="ARBA" id="ARBA00023054"/>
    </source>
</evidence>
<evidence type="ECO:0000256" key="8">
    <source>
        <dbReference type="ARBA" id="ARBA00023069"/>
    </source>
</evidence>
<evidence type="ECO:0000313" key="17">
    <source>
        <dbReference type="Proteomes" id="UP000475862"/>
    </source>
</evidence>
<dbReference type="GO" id="GO:0005634">
    <property type="term" value="C:nucleus"/>
    <property type="evidence" value="ECO:0007669"/>
    <property type="project" value="UniProtKB-SubCell"/>
</dbReference>
<keyword evidence="10" id="KW-0539">Nucleus</keyword>